<accession>A0ACD6AAE7</accession>
<evidence type="ECO:0000313" key="1">
    <source>
        <dbReference type="EnsemblPlants" id="AVESA.00010b.r2.7CG0713910.3.CDS"/>
    </source>
</evidence>
<sequence>MSSPPAQPSSGSKFLSQIDSQGSSSDSMMPSYTFFKDATNNFSEEHKVGSGKLGHVYKAHLPTGELVAVKLLYQLQTFSQKEFIYGDDQLMRAKHNNIARFFGYSYANDFQFIQFDGRTLRVQDVERVVAFEYVPGGSLANFLSDKNLGLHWGIRFKIIKGICEGLQYLHEAGIMHFDLKPDNILLNDEKIPKITDFGLLEKLREKDRVATMNSLGSREYSPPEFLYGRIMTEAYDIFSLGVIIKKIMTGRMDYLSIAAMDGHECVDHVYKNWRKWLQDIRKYPSFEADCKQVRTCIEIAVACTKKKPYERPLMNDIVHKLYEVQTTGHYPSSEIEWVWTFYIWCRVLTMVHIIHSYKNVFKTSHYNFPVIIIG</sequence>
<dbReference type="EnsemblPlants" id="AVESA.00010b.r2.7CG0713910.3">
    <property type="protein sequence ID" value="AVESA.00010b.r2.7CG0713910.3.CDS"/>
    <property type="gene ID" value="AVESA.00010b.r2.7CG0713910"/>
</dbReference>
<dbReference type="Proteomes" id="UP001732700">
    <property type="component" value="Chromosome 7C"/>
</dbReference>
<organism evidence="1 2">
    <name type="scientific">Avena sativa</name>
    <name type="common">Oat</name>
    <dbReference type="NCBI Taxonomy" id="4498"/>
    <lineage>
        <taxon>Eukaryota</taxon>
        <taxon>Viridiplantae</taxon>
        <taxon>Streptophyta</taxon>
        <taxon>Embryophyta</taxon>
        <taxon>Tracheophyta</taxon>
        <taxon>Spermatophyta</taxon>
        <taxon>Magnoliopsida</taxon>
        <taxon>Liliopsida</taxon>
        <taxon>Poales</taxon>
        <taxon>Poaceae</taxon>
        <taxon>BOP clade</taxon>
        <taxon>Pooideae</taxon>
        <taxon>Poodae</taxon>
        <taxon>Poeae</taxon>
        <taxon>Poeae Chloroplast Group 1 (Aveneae type)</taxon>
        <taxon>Aveninae</taxon>
        <taxon>Avena</taxon>
    </lineage>
</organism>
<protein>
    <submittedName>
        <fullName evidence="1">Uncharacterized protein</fullName>
    </submittedName>
</protein>
<reference evidence="1" key="1">
    <citation type="submission" date="2021-05" db="EMBL/GenBank/DDBJ databases">
        <authorList>
            <person name="Scholz U."/>
            <person name="Mascher M."/>
            <person name="Fiebig A."/>
        </authorList>
    </citation>
    <scope>NUCLEOTIDE SEQUENCE [LARGE SCALE GENOMIC DNA]</scope>
</reference>
<name>A0ACD6AAE7_AVESA</name>
<proteinExistence type="predicted"/>
<evidence type="ECO:0000313" key="2">
    <source>
        <dbReference type="Proteomes" id="UP001732700"/>
    </source>
</evidence>
<keyword evidence="2" id="KW-1185">Reference proteome</keyword>
<reference evidence="1" key="2">
    <citation type="submission" date="2025-09" db="UniProtKB">
        <authorList>
            <consortium name="EnsemblPlants"/>
        </authorList>
    </citation>
    <scope>IDENTIFICATION</scope>
</reference>